<proteinExistence type="predicted"/>
<dbReference type="EMBL" id="JAJSRF020000001">
    <property type="protein sequence ID" value="MDM3951099.1"/>
    <property type="molecule type" value="Genomic_DNA"/>
</dbReference>
<comment type="caution">
    <text evidence="1">The sequence shown here is derived from an EMBL/GenBank/DDBJ whole genome shotgun (WGS) entry which is preliminary data.</text>
</comment>
<dbReference type="Proteomes" id="UP001165439">
    <property type="component" value="Unassembled WGS sequence"/>
</dbReference>
<evidence type="ECO:0000313" key="2">
    <source>
        <dbReference type="Proteomes" id="UP001165439"/>
    </source>
</evidence>
<organism evidence="1 2">
    <name type="scientific">Pseudomonas alloputida</name>
    <dbReference type="NCBI Taxonomy" id="1940621"/>
    <lineage>
        <taxon>Bacteria</taxon>
        <taxon>Pseudomonadati</taxon>
        <taxon>Pseudomonadota</taxon>
        <taxon>Gammaproteobacteria</taxon>
        <taxon>Pseudomonadales</taxon>
        <taxon>Pseudomonadaceae</taxon>
        <taxon>Pseudomonas</taxon>
    </lineage>
</organism>
<accession>A0AAW7HPH0</accession>
<sequence>MTAEPAPGPAVERVIQQISQAAIAIAHTYLAGVLERARAATSIDDAKHESSVAIGYAMLMADLGMLTEDEYMGKRSEALQAVERQ</sequence>
<evidence type="ECO:0000313" key="1">
    <source>
        <dbReference type="EMBL" id="MDM3951099.1"/>
    </source>
</evidence>
<reference evidence="1" key="1">
    <citation type="submission" date="2023-06" db="EMBL/GenBank/DDBJ databases">
        <title>MBL-encoding genomic islands in Pseudomonas spp. in Poland.</title>
        <authorList>
            <person name="Urbanowicz P."/>
            <person name="Izdebski R."/>
            <person name="Biedrzycka M."/>
            <person name="Gniadkowski M."/>
        </authorList>
    </citation>
    <scope>NUCLEOTIDE SEQUENCE</scope>
    <source>
        <strain evidence="1">NMI5768_13</strain>
    </source>
</reference>
<dbReference type="RefSeq" id="WP_023383679.1">
    <property type="nucleotide sequence ID" value="NZ_JAJSRF020000001.1"/>
</dbReference>
<protein>
    <submittedName>
        <fullName evidence="1">Uncharacterized protein</fullName>
    </submittedName>
</protein>
<gene>
    <name evidence="1" type="ORF">LU674_001870</name>
</gene>
<dbReference type="AlphaFoldDB" id="A0AAW7HPH0"/>
<name>A0AAW7HPH0_9PSED</name>